<protein>
    <submittedName>
        <fullName evidence="1">Uncharacterized protein</fullName>
    </submittedName>
</protein>
<proteinExistence type="predicted"/>
<evidence type="ECO:0000313" key="1">
    <source>
        <dbReference type="EMBL" id="EYU28296.1"/>
    </source>
</evidence>
<gene>
    <name evidence="1" type="ORF">MIMGU_mgv1a017374mg</name>
</gene>
<reference evidence="1 2" key="1">
    <citation type="journal article" date="2013" name="Proc. Natl. Acad. Sci. U.S.A.">
        <title>Fine-scale variation in meiotic recombination in Mimulus inferred from population shotgun sequencing.</title>
        <authorList>
            <person name="Hellsten U."/>
            <person name="Wright K.M."/>
            <person name="Jenkins J."/>
            <person name="Shu S."/>
            <person name="Yuan Y."/>
            <person name="Wessler S.R."/>
            <person name="Schmutz J."/>
            <person name="Willis J.H."/>
            <person name="Rokhsar D.S."/>
        </authorList>
    </citation>
    <scope>NUCLEOTIDE SEQUENCE [LARGE SCALE GENOMIC DNA]</scope>
    <source>
        <strain evidence="2">cv. DUN x IM62</strain>
    </source>
</reference>
<dbReference type="AlphaFoldDB" id="A0A022QK18"/>
<dbReference type="Proteomes" id="UP000030748">
    <property type="component" value="Unassembled WGS sequence"/>
</dbReference>
<name>A0A022QK18_ERYGU</name>
<evidence type="ECO:0000313" key="2">
    <source>
        <dbReference type="Proteomes" id="UP000030748"/>
    </source>
</evidence>
<keyword evidence="2" id="KW-1185">Reference proteome</keyword>
<sequence length="79" mass="9478">MYYYLMKDPSREGNKILNFEQSSFIANNFSRYADSKNQTNSKQTYYQRSFQCYSISYIYHKLSKNKSAKRNRNTKPGSF</sequence>
<organism evidence="1 2">
    <name type="scientific">Erythranthe guttata</name>
    <name type="common">Yellow monkey flower</name>
    <name type="synonym">Mimulus guttatus</name>
    <dbReference type="NCBI Taxonomy" id="4155"/>
    <lineage>
        <taxon>Eukaryota</taxon>
        <taxon>Viridiplantae</taxon>
        <taxon>Streptophyta</taxon>
        <taxon>Embryophyta</taxon>
        <taxon>Tracheophyta</taxon>
        <taxon>Spermatophyta</taxon>
        <taxon>Magnoliopsida</taxon>
        <taxon>eudicotyledons</taxon>
        <taxon>Gunneridae</taxon>
        <taxon>Pentapetalae</taxon>
        <taxon>asterids</taxon>
        <taxon>lamiids</taxon>
        <taxon>Lamiales</taxon>
        <taxon>Phrymaceae</taxon>
        <taxon>Erythranthe</taxon>
    </lineage>
</organism>
<accession>A0A022QK18</accession>
<dbReference type="EMBL" id="KI631414">
    <property type="protein sequence ID" value="EYU28296.1"/>
    <property type="molecule type" value="Genomic_DNA"/>
</dbReference>